<keyword evidence="2" id="KW-1185">Reference proteome</keyword>
<accession>V7CSJ7</accession>
<dbReference type="AlphaFoldDB" id="V7CSJ7"/>
<dbReference type="Proteomes" id="UP000000226">
    <property type="component" value="Chromosome 2"/>
</dbReference>
<evidence type="ECO:0000313" key="2">
    <source>
        <dbReference type="Proteomes" id="UP000000226"/>
    </source>
</evidence>
<reference evidence="2" key="1">
    <citation type="journal article" date="2014" name="Nat. Genet.">
        <title>A reference genome for common bean and genome-wide analysis of dual domestications.</title>
        <authorList>
            <person name="Schmutz J."/>
            <person name="McClean P.E."/>
            <person name="Mamidi S."/>
            <person name="Wu G.A."/>
            <person name="Cannon S.B."/>
            <person name="Grimwood J."/>
            <person name="Jenkins J."/>
            <person name="Shu S."/>
            <person name="Song Q."/>
            <person name="Chavarro C."/>
            <person name="Torres-Torres M."/>
            <person name="Geffroy V."/>
            <person name="Moghaddam S.M."/>
            <person name="Gao D."/>
            <person name="Abernathy B."/>
            <person name="Barry K."/>
            <person name="Blair M."/>
            <person name="Brick M.A."/>
            <person name="Chovatia M."/>
            <person name="Gepts P."/>
            <person name="Goodstein D.M."/>
            <person name="Gonzales M."/>
            <person name="Hellsten U."/>
            <person name="Hyten D.L."/>
            <person name="Jia G."/>
            <person name="Kelly J.D."/>
            <person name="Kudrna D."/>
            <person name="Lee R."/>
            <person name="Richard M.M."/>
            <person name="Miklas P.N."/>
            <person name="Osorno J.M."/>
            <person name="Rodrigues J."/>
            <person name="Thareau V."/>
            <person name="Urrea C.A."/>
            <person name="Wang M."/>
            <person name="Yu Y."/>
            <person name="Zhang M."/>
            <person name="Wing R.A."/>
            <person name="Cregan P.B."/>
            <person name="Rokhsar D.S."/>
            <person name="Jackson S.A."/>
        </authorList>
    </citation>
    <scope>NUCLEOTIDE SEQUENCE [LARGE SCALE GENOMIC DNA]</scope>
    <source>
        <strain evidence="2">cv. G19833</strain>
    </source>
</reference>
<name>V7CSJ7_PHAVU</name>
<sequence>KHTDPSKSLSATIWLLKRKQCPHLKKSKRPHQRLFQMSEKTNYNFCSTTQVTFDTFQFSAIAMVFLKRNQ</sequence>
<proteinExistence type="predicted"/>
<organism evidence="1 2">
    <name type="scientific">Phaseolus vulgaris</name>
    <name type="common">Kidney bean</name>
    <name type="synonym">French bean</name>
    <dbReference type="NCBI Taxonomy" id="3885"/>
    <lineage>
        <taxon>Eukaryota</taxon>
        <taxon>Viridiplantae</taxon>
        <taxon>Streptophyta</taxon>
        <taxon>Embryophyta</taxon>
        <taxon>Tracheophyta</taxon>
        <taxon>Spermatophyta</taxon>
        <taxon>Magnoliopsida</taxon>
        <taxon>eudicotyledons</taxon>
        <taxon>Gunneridae</taxon>
        <taxon>Pentapetalae</taxon>
        <taxon>rosids</taxon>
        <taxon>fabids</taxon>
        <taxon>Fabales</taxon>
        <taxon>Fabaceae</taxon>
        <taxon>Papilionoideae</taxon>
        <taxon>50 kb inversion clade</taxon>
        <taxon>NPAAA clade</taxon>
        <taxon>indigoferoid/millettioid clade</taxon>
        <taxon>Phaseoleae</taxon>
        <taxon>Phaseolus</taxon>
    </lineage>
</organism>
<feature type="non-terminal residue" evidence="1">
    <location>
        <position position="1"/>
    </location>
</feature>
<gene>
    <name evidence="1" type="ORF">PHAVU_002G277700g</name>
</gene>
<dbReference type="EMBL" id="CM002289">
    <property type="protein sequence ID" value="ESW31901.1"/>
    <property type="molecule type" value="Genomic_DNA"/>
</dbReference>
<protein>
    <submittedName>
        <fullName evidence="1">Uncharacterized protein</fullName>
    </submittedName>
</protein>
<dbReference type="Gramene" id="ESW31901">
    <property type="protein sequence ID" value="ESW31901"/>
    <property type="gene ID" value="PHAVU_002G277700g"/>
</dbReference>
<evidence type="ECO:0000313" key="1">
    <source>
        <dbReference type="EMBL" id="ESW31901.1"/>
    </source>
</evidence>